<evidence type="ECO:0000256" key="3">
    <source>
        <dbReference type="ARBA" id="ARBA00007317"/>
    </source>
</evidence>
<dbReference type="PROSITE" id="PS00189">
    <property type="entry name" value="LIPOYL"/>
    <property type="match status" value="1"/>
</dbReference>
<dbReference type="Gene3D" id="4.10.320.10">
    <property type="entry name" value="E3-binding domain"/>
    <property type="match status" value="1"/>
</dbReference>
<evidence type="ECO:0000313" key="16">
    <source>
        <dbReference type="Proteomes" id="UP000242258"/>
    </source>
</evidence>
<protein>
    <recommendedName>
        <fullName evidence="5 11">Dihydrolipoyllysine-residue succinyltransferase component of 2-oxoglutarate dehydrogenase complex</fullName>
        <ecNumber evidence="4 11">2.3.1.61</ecNumber>
    </recommendedName>
    <alternativeName>
        <fullName evidence="11">2-oxoglutarate dehydrogenase complex component E2</fullName>
    </alternativeName>
</protein>
<comment type="similarity">
    <text evidence="3 11">Belongs to the 2-oxoacid dehydrogenase family.</text>
</comment>
<comment type="pathway">
    <text evidence="2 11">Amino-acid degradation; L-lysine degradation via saccharopine pathway; glutaryl-CoA from L-lysine: step 6/6.</text>
</comment>
<sequence length="404" mass="43643">MEIKVPVLPESVADATIATWHVKTGEAVTRDQVLVDIETDKVVLEVVAQADGVMGDIIHDTGATVTAEEVIGNMEAGGAPAAKAESKSDDKATDKPAATADAKVESSKDEASDDALSPSVRRLIAEKGLDASKVKGSGKNGRVTKEDVEKFLASAPAKAATAPAAVSAVTGERTQKRVPMTRLRKTIASRLLQAKNSTAMLTTFNEVNMKPIMSLRKQYQETFEKRHGIRLGFMSFYVKAVTEALKRYPEVNAAIDGDDIVYHNYFDISIAISTPRGLVTPVLRDCDKMNLAEIEQAIKTLALKGRDGKLTMDDLTGGNFTITNGGVFGSLMSTPIINPPQSAILGMHAIQDRVMVVDGKMEILPMMYLALSYDHRIIDGKESVGFLVTIKELLEDPTRILLDI</sequence>
<dbReference type="SUPFAM" id="SSF51230">
    <property type="entry name" value="Single hybrid motif"/>
    <property type="match status" value="1"/>
</dbReference>
<dbReference type="STRING" id="1628148.BI198_08175"/>
<dbReference type="UniPathway" id="UPA00868">
    <property type="reaction ID" value="UER00840"/>
</dbReference>
<dbReference type="Pfam" id="PF00364">
    <property type="entry name" value="Biotin_lipoyl"/>
    <property type="match status" value="1"/>
</dbReference>
<dbReference type="InterPro" id="IPR006255">
    <property type="entry name" value="SucB"/>
</dbReference>
<dbReference type="PROSITE" id="PS50968">
    <property type="entry name" value="BIOTINYL_LIPOYL"/>
    <property type="match status" value="1"/>
</dbReference>
<keyword evidence="7 11" id="KW-0808">Transferase</keyword>
<dbReference type="NCBIfam" id="TIGR01347">
    <property type="entry name" value="sucB"/>
    <property type="match status" value="1"/>
</dbReference>
<keyword evidence="9 11" id="KW-0012">Acyltransferase</keyword>
<dbReference type="RefSeq" id="WP_070049108.1">
    <property type="nucleotide sequence ID" value="NZ_CBCSDO010000005.1"/>
</dbReference>
<feature type="compositionally biased region" description="Basic and acidic residues" evidence="12">
    <location>
        <begin position="84"/>
        <end position="94"/>
    </location>
</feature>
<dbReference type="PANTHER" id="PTHR43416">
    <property type="entry name" value="DIHYDROLIPOYLLYSINE-RESIDUE SUCCINYLTRANSFERASE COMPONENT OF 2-OXOGLUTARATE DEHYDROGENASE COMPLEX, MITOCHONDRIAL-RELATED"/>
    <property type="match status" value="1"/>
</dbReference>
<keyword evidence="8 11" id="KW-0450">Lipoyl</keyword>
<feature type="region of interest" description="Disordered" evidence="12">
    <location>
        <begin position="77"/>
        <end position="119"/>
    </location>
</feature>
<dbReference type="InterPro" id="IPR000089">
    <property type="entry name" value="Biotin_lipoyl"/>
</dbReference>
<dbReference type="SUPFAM" id="SSF52777">
    <property type="entry name" value="CoA-dependent acyltransferases"/>
    <property type="match status" value="1"/>
</dbReference>
<feature type="domain" description="Peripheral subunit-binding (PSBD)" evidence="14">
    <location>
        <begin position="115"/>
        <end position="152"/>
    </location>
</feature>
<dbReference type="PANTHER" id="PTHR43416:SF5">
    <property type="entry name" value="DIHYDROLIPOYLLYSINE-RESIDUE SUCCINYLTRANSFERASE COMPONENT OF 2-OXOGLUTARATE DEHYDROGENASE COMPLEX, MITOCHONDRIAL"/>
    <property type="match status" value="1"/>
</dbReference>
<dbReference type="AlphaFoldDB" id="A0A1E7Q657"/>
<reference evidence="16" key="1">
    <citation type="submission" date="2016-09" db="EMBL/GenBank/DDBJ databases">
        <authorList>
            <person name="Wan X."/>
            <person name="Hou S."/>
        </authorList>
    </citation>
    <scope>NUCLEOTIDE SEQUENCE [LARGE SCALE GENOMIC DNA]</scope>
    <source>
        <strain evidence="16">KH87</strain>
    </source>
</reference>
<evidence type="ECO:0000256" key="5">
    <source>
        <dbReference type="ARBA" id="ARBA00019511"/>
    </source>
</evidence>
<evidence type="ECO:0000256" key="4">
    <source>
        <dbReference type="ARBA" id="ARBA00012945"/>
    </source>
</evidence>
<evidence type="ECO:0000256" key="11">
    <source>
        <dbReference type="RuleBase" id="RU361138"/>
    </source>
</evidence>
<dbReference type="InterPro" id="IPR023213">
    <property type="entry name" value="CAT-like_dom_sf"/>
</dbReference>
<dbReference type="InterPro" id="IPR011053">
    <property type="entry name" value="Single_hybrid_motif"/>
</dbReference>
<name>A0A1E7Q657_9GAMM</name>
<dbReference type="PROSITE" id="PS51826">
    <property type="entry name" value="PSBD"/>
    <property type="match status" value="1"/>
</dbReference>
<evidence type="ECO:0000259" key="13">
    <source>
        <dbReference type="PROSITE" id="PS50968"/>
    </source>
</evidence>
<dbReference type="GO" id="GO:0045252">
    <property type="term" value="C:oxoglutarate dehydrogenase complex"/>
    <property type="evidence" value="ECO:0007669"/>
    <property type="project" value="UniProtKB-UniRule"/>
</dbReference>
<dbReference type="FunFam" id="3.30.559.10:FF:000005">
    <property type="entry name" value="Dihydrolipoyllysine-residue succinyltransferase component of 2-oxoglutarate dehydrogenase complex"/>
    <property type="match status" value="1"/>
</dbReference>
<comment type="function">
    <text evidence="1 11">E2 component of the 2-oxoglutarate dehydrogenase (OGDH) complex which catalyzes the second step in the conversion of 2-oxoglutarate to succinyl-CoA and CO(2).</text>
</comment>
<dbReference type="Proteomes" id="UP000242258">
    <property type="component" value="Unassembled WGS sequence"/>
</dbReference>
<dbReference type="Gene3D" id="2.40.50.100">
    <property type="match status" value="1"/>
</dbReference>
<comment type="cofactor">
    <cofactor evidence="11">
        <name>(R)-lipoate</name>
        <dbReference type="ChEBI" id="CHEBI:83088"/>
    </cofactor>
    <text evidence="11">Binds 1 lipoyl cofactor covalently.</text>
</comment>
<dbReference type="GO" id="GO:0033512">
    <property type="term" value="P:L-lysine catabolic process to acetyl-CoA via saccharopine"/>
    <property type="evidence" value="ECO:0007669"/>
    <property type="project" value="UniProtKB-UniRule"/>
</dbReference>
<keyword evidence="6 11" id="KW-0816">Tricarboxylic acid cycle</keyword>
<dbReference type="InterPro" id="IPR003016">
    <property type="entry name" value="2-oxoA_DH_lipoyl-BS"/>
</dbReference>
<dbReference type="Pfam" id="PF00198">
    <property type="entry name" value="2-oxoacid_dh"/>
    <property type="match status" value="1"/>
</dbReference>
<comment type="catalytic activity">
    <reaction evidence="10 11">
        <text>N(6)-[(R)-dihydrolipoyl]-L-lysyl-[protein] + succinyl-CoA = N(6)-[(R)-S(8)-succinyldihydrolipoyl]-L-lysyl-[protein] + CoA</text>
        <dbReference type="Rhea" id="RHEA:15213"/>
        <dbReference type="Rhea" id="RHEA-COMP:10475"/>
        <dbReference type="Rhea" id="RHEA-COMP:20092"/>
        <dbReference type="ChEBI" id="CHEBI:57287"/>
        <dbReference type="ChEBI" id="CHEBI:57292"/>
        <dbReference type="ChEBI" id="CHEBI:83100"/>
        <dbReference type="ChEBI" id="CHEBI:83120"/>
        <dbReference type="EC" id="2.3.1.61"/>
    </reaction>
</comment>
<dbReference type="GO" id="GO:0006099">
    <property type="term" value="P:tricarboxylic acid cycle"/>
    <property type="evidence" value="ECO:0007669"/>
    <property type="project" value="UniProtKB-UniRule"/>
</dbReference>
<dbReference type="CDD" id="cd06849">
    <property type="entry name" value="lipoyl_domain"/>
    <property type="match status" value="1"/>
</dbReference>
<dbReference type="GO" id="GO:0005829">
    <property type="term" value="C:cytosol"/>
    <property type="evidence" value="ECO:0007669"/>
    <property type="project" value="TreeGrafter"/>
</dbReference>
<evidence type="ECO:0000256" key="9">
    <source>
        <dbReference type="ARBA" id="ARBA00023315"/>
    </source>
</evidence>
<evidence type="ECO:0000256" key="6">
    <source>
        <dbReference type="ARBA" id="ARBA00022532"/>
    </source>
</evidence>
<dbReference type="InterPro" id="IPR050537">
    <property type="entry name" value="2-oxoacid_dehydrogenase"/>
</dbReference>
<evidence type="ECO:0000313" key="15">
    <source>
        <dbReference type="EMBL" id="OEY69538.1"/>
    </source>
</evidence>
<organism evidence="15 16">
    <name type="scientific">Rheinheimera salexigens</name>
    <dbReference type="NCBI Taxonomy" id="1628148"/>
    <lineage>
        <taxon>Bacteria</taxon>
        <taxon>Pseudomonadati</taxon>
        <taxon>Pseudomonadota</taxon>
        <taxon>Gammaproteobacteria</taxon>
        <taxon>Chromatiales</taxon>
        <taxon>Chromatiaceae</taxon>
        <taxon>Rheinheimera</taxon>
    </lineage>
</organism>
<evidence type="ECO:0000256" key="2">
    <source>
        <dbReference type="ARBA" id="ARBA00005145"/>
    </source>
</evidence>
<gene>
    <name evidence="15" type="ORF">BI198_08175</name>
</gene>
<dbReference type="Gene3D" id="3.30.559.10">
    <property type="entry name" value="Chloramphenicol acetyltransferase-like domain"/>
    <property type="match status" value="1"/>
</dbReference>
<dbReference type="GO" id="GO:0004149">
    <property type="term" value="F:dihydrolipoyllysine-residue succinyltransferase activity"/>
    <property type="evidence" value="ECO:0007669"/>
    <property type="project" value="UniProtKB-UniRule"/>
</dbReference>
<accession>A0A1E7Q657</accession>
<dbReference type="SUPFAM" id="SSF47005">
    <property type="entry name" value="Peripheral subunit-binding domain of 2-oxo acid dehydrogenase complex"/>
    <property type="match status" value="1"/>
</dbReference>
<proteinExistence type="inferred from homology"/>
<dbReference type="EC" id="2.3.1.61" evidence="4 11"/>
<evidence type="ECO:0000256" key="7">
    <source>
        <dbReference type="ARBA" id="ARBA00022679"/>
    </source>
</evidence>
<dbReference type="Pfam" id="PF02817">
    <property type="entry name" value="E3_binding"/>
    <property type="match status" value="1"/>
</dbReference>
<evidence type="ECO:0000256" key="8">
    <source>
        <dbReference type="ARBA" id="ARBA00022823"/>
    </source>
</evidence>
<evidence type="ECO:0000259" key="14">
    <source>
        <dbReference type="PROSITE" id="PS51826"/>
    </source>
</evidence>
<dbReference type="InterPro" id="IPR004167">
    <property type="entry name" value="PSBD"/>
</dbReference>
<keyword evidence="16" id="KW-1185">Reference proteome</keyword>
<evidence type="ECO:0000256" key="1">
    <source>
        <dbReference type="ARBA" id="ARBA00004052"/>
    </source>
</evidence>
<evidence type="ECO:0000256" key="12">
    <source>
        <dbReference type="SAM" id="MobiDB-lite"/>
    </source>
</evidence>
<evidence type="ECO:0000256" key="10">
    <source>
        <dbReference type="ARBA" id="ARBA00052761"/>
    </source>
</evidence>
<dbReference type="InterPro" id="IPR001078">
    <property type="entry name" value="2-oxoacid_DH_actylTfrase"/>
</dbReference>
<feature type="domain" description="Lipoyl-binding" evidence="13">
    <location>
        <begin position="1"/>
        <end position="75"/>
    </location>
</feature>
<comment type="caution">
    <text evidence="15">The sequence shown here is derived from an EMBL/GenBank/DDBJ whole genome shotgun (WGS) entry which is preliminary data.</text>
</comment>
<dbReference type="NCBIfam" id="NF004309">
    <property type="entry name" value="PRK05704.1"/>
    <property type="match status" value="1"/>
</dbReference>
<dbReference type="InterPro" id="IPR036625">
    <property type="entry name" value="E3-bd_dom_sf"/>
</dbReference>
<dbReference type="OrthoDB" id="9805770at2"/>
<dbReference type="EMBL" id="MKEK01000001">
    <property type="protein sequence ID" value="OEY69538.1"/>
    <property type="molecule type" value="Genomic_DNA"/>
</dbReference>